<organism evidence="3">
    <name type="scientific">viral metagenome</name>
    <dbReference type="NCBI Taxonomy" id="1070528"/>
    <lineage>
        <taxon>unclassified sequences</taxon>
        <taxon>metagenomes</taxon>
        <taxon>organismal metagenomes</taxon>
    </lineage>
</organism>
<evidence type="ECO:0000256" key="2">
    <source>
        <dbReference type="SAM" id="Phobius"/>
    </source>
</evidence>
<evidence type="ECO:0000256" key="1">
    <source>
        <dbReference type="SAM" id="MobiDB-lite"/>
    </source>
</evidence>
<name>A0A6C0EMD7_9ZZZZ</name>
<reference evidence="3" key="1">
    <citation type="journal article" date="2020" name="Nature">
        <title>Giant virus diversity and host interactions through global metagenomics.</title>
        <authorList>
            <person name="Schulz F."/>
            <person name="Roux S."/>
            <person name="Paez-Espino D."/>
            <person name="Jungbluth S."/>
            <person name="Walsh D.A."/>
            <person name="Denef V.J."/>
            <person name="McMahon K.D."/>
            <person name="Konstantinidis K.T."/>
            <person name="Eloe-Fadrosh E.A."/>
            <person name="Kyrpides N.C."/>
            <person name="Woyke T."/>
        </authorList>
    </citation>
    <scope>NUCLEOTIDE SEQUENCE</scope>
    <source>
        <strain evidence="3">GVMAG-M-3300009068-24</strain>
    </source>
</reference>
<accession>A0A6C0EMD7</accession>
<keyword evidence="2" id="KW-0812">Transmembrane</keyword>
<proteinExistence type="predicted"/>
<keyword evidence="2" id="KW-1133">Transmembrane helix</keyword>
<keyword evidence="2" id="KW-0472">Membrane</keyword>
<sequence>MENNRSNVRPDAGPDVRPDAGPDLDLGGGPTDTSFPIYLIVPSAPSRILTVVIVLLIYIIYLGLIGFMSSYHTKFVPNYAMLWDFVWGGNSQKYQDDFNRYVQGAVMYAAAHLDQDGSTAAAGGGGAWQGGKWVPSREGFAPTMDEHLAGPVGTAGSVGSEGPVKEETSAWTGVARSAWDTTTRIVNQAMVPTFVQGNKVKVSRRR</sequence>
<feature type="transmembrane region" description="Helical" evidence="2">
    <location>
        <begin position="48"/>
        <end position="68"/>
    </location>
</feature>
<evidence type="ECO:0000313" key="3">
    <source>
        <dbReference type="EMBL" id="QHT29801.1"/>
    </source>
</evidence>
<protein>
    <submittedName>
        <fullName evidence="3">Uncharacterized protein</fullName>
    </submittedName>
</protein>
<dbReference type="EMBL" id="MN738882">
    <property type="protein sequence ID" value="QHT29801.1"/>
    <property type="molecule type" value="Genomic_DNA"/>
</dbReference>
<feature type="region of interest" description="Disordered" evidence="1">
    <location>
        <begin position="1"/>
        <end position="25"/>
    </location>
</feature>
<dbReference type="AlphaFoldDB" id="A0A6C0EMD7"/>